<feature type="region of interest" description="Disordered" evidence="1">
    <location>
        <begin position="1"/>
        <end position="41"/>
    </location>
</feature>
<dbReference type="EMBL" id="FNCA01000011">
    <property type="protein sequence ID" value="SDG29025.1"/>
    <property type="molecule type" value="Genomic_DNA"/>
</dbReference>
<organism evidence="2 3">
    <name type="scientific">Methanolobus vulcani</name>
    <dbReference type="NCBI Taxonomy" id="38026"/>
    <lineage>
        <taxon>Archaea</taxon>
        <taxon>Methanobacteriati</taxon>
        <taxon>Methanobacteriota</taxon>
        <taxon>Stenosarchaea group</taxon>
        <taxon>Methanomicrobia</taxon>
        <taxon>Methanosarcinales</taxon>
        <taxon>Methanosarcinaceae</taxon>
        <taxon>Methanolobus</taxon>
    </lineage>
</organism>
<dbReference type="AlphaFoldDB" id="A0A7Z7B0Z6"/>
<keyword evidence="3" id="KW-1185">Reference proteome</keyword>
<feature type="compositionally biased region" description="Basic and acidic residues" evidence="1">
    <location>
        <begin position="1"/>
        <end position="30"/>
    </location>
</feature>
<proteinExistence type="predicted"/>
<name>A0A7Z7B0Z6_9EURY</name>
<accession>A0A7Z7B0Z6</accession>
<gene>
    <name evidence="2" type="ORF">SAMN04488589_2603</name>
</gene>
<dbReference type="RefSeq" id="WP_274377651.1">
    <property type="nucleotide sequence ID" value="NZ_FNCA01000011.1"/>
</dbReference>
<reference evidence="2 3" key="1">
    <citation type="submission" date="2016-10" db="EMBL/GenBank/DDBJ databases">
        <authorList>
            <person name="Varghese N."/>
            <person name="Submissions S."/>
        </authorList>
    </citation>
    <scope>NUCLEOTIDE SEQUENCE [LARGE SCALE GENOMIC DNA]</scope>
    <source>
        <strain evidence="2 3">PL 12/M</strain>
    </source>
</reference>
<evidence type="ECO:0000313" key="3">
    <source>
        <dbReference type="Proteomes" id="UP000199259"/>
    </source>
</evidence>
<comment type="caution">
    <text evidence="2">The sequence shown here is derived from an EMBL/GenBank/DDBJ whole genome shotgun (WGS) entry which is preliminary data.</text>
</comment>
<sequence>MGKDEVNMHRLKEVNEFVKTSKKEKKEEKKKDKRNILGLND</sequence>
<protein>
    <submittedName>
        <fullName evidence="2">Uncharacterized protein</fullName>
    </submittedName>
</protein>
<evidence type="ECO:0000256" key="1">
    <source>
        <dbReference type="SAM" id="MobiDB-lite"/>
    </source>
</evidence>
<dbReference type="Proteomes" id="UP000199259">
    <property type="component" value="Unassembled WGS sequence"/>
</dbReference>
<evidence type="ECO:0000313" key="2">
    <source>
        <dbReference type="EMBL" id="SDG29025.1"/>
    </source>
</evidence>